<reference evidence="2 3" key="1">
    <citation type="submission" date="2020-08" db="EMBL/GenBank/DDBJ databases">
        <title>Polaribacter sp. L12M9 isolated from gut of the Korean scallop.</title>
        <authorList>
            <person name="Jeong Y.S."/>
        </authorList>
    </citation>
    <scope>NUCLEOTIDE SEQUENCE [LARGE SCALE GENOMIC DNA]</scope>
    <source>
        <strain evidence="2 3">L12M9</strain>
    </source>
</reference>
<dbReference type="RefSeq" id="WP_187482778.1">
    <property type="nucleotide sequence ID" value="NZ_CP060695.1"/>
</dbReference>
<dbReference type="AlphaFoldDB" id="A0A7G9LB85"/>
<feature type="transmembrane region" description="Helical" evidence="1">
    <location>
        <begin position="39"/>
        <end position="58"/>
    </location>
</feature>
<feature type="transmembrane region" description="Helical" evidence="1">
    <location>
        <begin position="106"/>
        <end position="125"/>
    </location>
</feature>
<proteinExistence type="predicted"/>
<name>A0A7G9LB85_9FLAO</name>
<dbReference type="EMBL" id="CP060695">
    <property type="protein sequence ID" value="QNM85884.1"/>
    <property type="molecule type" value="Genomic_DNA"/>
</dbReference>
<gene>
    <name evidence="2" type="ORF">H9W90_01830</name>
</gene>
<organism evidence="2 3">
    <name type="scientific">Polaribacter pectinis</name>
    <dbReference type="NCBI Taxonomy" id="2738844"/>
    <lineage>
        <taxon>Bacteria</taxon>
        <taxon>Pseudomonadati</taxon>
        <taxon>Bacteroidota</taxon>
        <taxon>Flavobacteriia</taxon>
        <taxon>Flavobacteriales</taxon>
        <taxon>Flavobacteriaceae</taxon>
    </lineage>
</organism>
<keyword evidence="3" id="KW-1185">Reference proteome</keyword>
<evidence type="ECO:0000313" key="2">
    <source>
        <dbReference type="EMBL" id="QNM85884.1"/>
    </source>
</evidence>
<keyword evidence="1" id="KW-0472">Membrane</keyword>
<dbReference type="Proteomes" id="UP000515808">
    <property type="component" value="Chromosome"/>
</dbReference>
<keyword evidence="1" id="KW-1133">Transmembrane helix</keyword>
<evidence type="ECO:0000313" key="3">
    <source>
        <dbReference type="Proteomes" id="UP000515808"/>
    </source>
</evidence>
<protein>
    <submittedName>
        <fullName evidence="2">Uncharacterized protein</fullName>
    </submittedName>
</protein>
<dbReference type="KEGG" id="ppec:H9W90_01830"/>
<accession>A0A7G9LB85</accession>
<sequence length="130" mass="15072">MKNTITKGFILSGLSNIVAVLILSRFFTNEFIPKYDNVVMSNFGLLMIIVWGFAYISVAKSYSKVKWLVAVFAVEKLIYAIIWALWRLKNDVSPIFDEDIMAGIFYSIYGINDIIFFFFFSYVFIKLSKK</sequence>
<feature type="transmembrane region" description="Helical" evidence="1">
    <location>
        <begin position="65"/>
        <end position="86"/>
    </location>
</feature>
<feature type="transmembrane region" description="Helical" evidence="1">
    <location>
        <begin position="9"/>
        <end position="27"/>
    </location>
</feature>
<keyword evidence="1" id="KW-0812">Transmembrane</keyword>
<evidence type="ECO:0000256" key="1">
    <source>
        <dbReference type="SAM" id="Phobius"/>
    </source>
</evidence>